<organism evidence="1 2">
    <name type="scientific">[Candida] anglica</name>
    <dbReference type="NCBI Taxonomy" id="148631"/>
    <lineage>
        <taxon>Eukaryota</taxon>
        <taxon>Fungi</taxon>
        <taxon>Dikarya</taxon>
        <taxon>Ascomycota</taxon>
        <taxon>Saccharomycotina</taxon>
        <taxon>Pichiomycetes</taxon>
        <taxon>Debaryomycetaceae</taxon>
        <taxon>Kurtzmaniella</taxon>
    </lineage>
</organism>
<reference evidence="1 2" key="1">
    <citation type="submission" date="2024-01" db="EMBL/GenBank/DDBJ databases">
        <authorList>
            <consortium name="Genoscope - CEA"/>
            <person name="William W."/>
        </authorList>
    </citation>
    <scope>NUCLEOTIDE SEQUENCE [LARGE SCALE GENOMIC DNA]</scope>
    <source>
        <strain evidence="1 2">29B2s-10</strain>
    </source>
</reference>
<evidence type="ECO:0000313" key="1">
    <source>
        <dbReference type="EMBL" id="CAK7892308.1"/>
    </source>
</evidence>
<gene>
    <name evidence="1" type="ORF">CAAN4_A02344</name>
</gene>
<name>A0ABP0E8H1_9ASCO</name>
<dbReference type="Proteomes" id="UP001497600">
    <property type="component" value="Chromosome A"/>
</dbReference>
<evidence type="ECO:0000313" key="2">
    <source>
        <dbReference type="Proteomes" id="UP001497600"/>
    </source>
</evidence>
<keyword evidence="2" id="KW-1185">Reference proteome</keyword>
<protein>
    <submittedName>
        <fullName evidence="1">Uncharacterized protein</fullName>
    </submittedName>
</protein>
<sequence>MPDDKLQMAKDIGVSVAGSMGGNKVADALHLGGAGHIAGGIAGSMAANDAEHKLEDKK</sequence>
<dbReference type="EMBL" id="OZ004253">
    <property type="protein sequence ID" value="CAK7892308.1"/>
    <property type="molecule type" value="Genomic_DNA"/>
</dbReference>
<proteinExistence type="predicted"/>
<accession>A0ABP0E8H1</accession>